<dbReference type="PROSITE" id="PS51857">
    <property type="entry name" value="CSD_2"/>
    <property type="match status" value="2"/>
</dbReference>
<dbReference type="InterPro" id="IPR012340">
    <property type="entry name" value="NA-bd_OB-fold"/>
</dbReference>
<sequence length="317" mass="35292">MQGPDLQTLAETLVSLDEQSAVSVICSVLESRPELAPSVVTFSVPDLTYPPIRAITERRSEGVIKTFYEQKGYGFITCEELQKVFGNDVFLVGQQFNGFQVGQQVTFAVALNKDNKPQAYDLRHHTGAQVPSNAYVAKGAAKGTQQGMHQGANQKGQWQSQAQSSTWGGQEEKWKKEETWNSQDKWQNNQQDKWGGQDKSWNAQASWPAQSQQWTQPAKRKDFGFQVDPEKVIGDYQGYIKSFNPSNGYGFIVCEALKVEGYTNDVFLHSAQFTEGGFMVGAEVEFTAFINGKNQPQAIELRAPGSGSWGNKRQRNG</sequence>
<evidence type="ECO:0000256" key="1">
    <source>
        <dbReference type="SAM" id="MobiDB-lite"/>
    </source>
</evidence>
<dbReference type="InterPro" id="IPR002059">
    <property type="entry name" value="CSP_DNA-bd"/>
</dbReference>
<dbReference type="SUPFAM" id="SSF50249">
    <property type="entry name" value="Nucleic acid-binding proteins"/>
    <property type="match status" value="2"/>
</dbReference>
<evidence type="ECO:0000313" key="4">
    <source>
        <dbReference type="Proteomes" id="UP001642464"/>
    </source>
</evidence>
<dbReference type="InterPro" id="IPR011129">
    <property type="entry name" value="CSD"/>
</dbReference>
<feature type="compositionally biased region" description="Polar residues" evidence="1">
    <location>
        <begin position="143"/>
        <end position="168"/>
    </location>
</feature>
<comment type="caution">
    <text evidence="3">The sequence shown here is derived from an EMBL/GenBank/DDBJ whole genome shotgun (WGS) entry which is preliminary data.</text>
</comment>
<reference evidence="3 4" key="1">
    <citation type="submission" date="2024-02" db="EMBL/GenBank/DDBJ databases">
        <authorList>
            <person name="Chen Y."/>
            <person name="Shah S."/>
            <person name="Dougan E. K."/>
            <person name="Thang M."/>
            <person name="Chan C."/>
        </authorList>
    </citation>
    <scope>NUCLEOTIDE SEQUENCE [LARGE SCALE GENOMIC DNA]</scope>
</reference>
<feature type="compositionally biased region" description="Basic and acidic residues" evidence="1">
    <location>
        <begin position="170"/>
        <end position="179"/>
    </location>
</feature>
<dbReference type="EMBL" id="CAXAMM010000447">
    <property type="protein sequence ID" value="CAK8987428.1"/>
    <property type="molecule type" value="Genomic_DNA"/>
</dbReference>
<dbReference type="PANTHER" id="PTHR46565">
    <property type="entry name" value="COLD SHOCK DOMAIN PROTEIN 2"/>
    <property type="match status" value="1"/>
</dbReference>
<dbReference type="Proteomes" id="UP001642464">
    <property type="component" value="Unassembled WGS sequence"/>
</dbReference>
<dbReference type="Pfam" id="PF00313">
    <property type="entry name" value="CSD"/>
    <property type="match status" value="2"/>
</dbReference>
<dbReference type="PANTHER" id="PTHR46565:SF20">
    <property type="entry name" value="COLD SHOCK DOMAIN-CONTAINING PROTEIN 4"/>
    <property type="match status" value="1"/>
</dbReference>
<evidence type="ECO:0000313" key="3">
    <source>
        <dbReference type="EMBL" id="CAK8987428.1"/>
    </source>
</evidence>
<protein>
    <recommendedName>
        <fullName evidence="2">CSD domain-containing protein</fullName>
    </recommendedName>
</protein>
<evidence type="ECO:0000259" key="2">
    <source>
        <dbReference type="PROSITE" id="PS51857"/>
    </source>
</evidence>
<accession>A0ABP0HCF9</accession>
<organism evidence="3 4">
    <name type="scientific">Durusdinium trenchii</name>
    <dbReference type="NCBI Taxonomy" id="1381693"/>
    <lineage>
        <taxon>Eukaryota</taxon>
        <taxon>Sar</taxon>
        <taxon>Alveolata</taxon>
        <taxon>Dinophyceae</taxon>
        <taxon>Suessiales</taxon>
        <taxon>Symbiodiniaceae</taxon>
        <taxon>Durusdinium</taxon>
    </lineage>
</organism>
<feature type="domain" description="CSD" evidence="2">
    <location>
        <begin position="59"/>
        <end position="124"/>
    </location>
</feature>
<gene>
    <name evidence="3" type="ORF">SCF082_LOCUS966</name>
</gene>
<proteinExistence type="predicted"/>
<dbReference type="SMART" id="SM00357">
    <property type="entry name" value="CSP"/>
    <property type="match status" value="2"/>
</dbReference>
<feature type="domain" description="CSD" evidence="2">
    <location>
        <begin position="235"/>
        <end position="303"/>
    </location>
</feature>
<keyword evidence="4" id="KW-1185">Reference proteome</keyword>
<dbReference type="Gene3D" id="2.40.50.140">
    <property type="entry name" value="Nucleic acid-binding proteins"/>
    <property type="match status" value="2"/>
</dbReference>
<feature type="region of interest" description="Disordered" evidence="1">
    <location>
        <begin position="141"/>
        <end position="182"/>
    </location>
</feature>
<name>A0ABP0HCF9_9DINO</name>